<dbReference type="InterPro" id="IPR051013">
    <property type="entry name" value="MBL_superfamily_lactonases"/>
</dbReference>
<sequence>MKQLFIIATLLCFVACKDAETKEVKPSEAETEQESVKVELYKFDGGQVTANKLSLFSEGDKYKGESKTLADGFYLIKHPKGILLWDTGLPENLVGNEPYTTPDGGFTITRKDSIVNQLATVNVTPEDVNYIAFSHIHFDHTGAANHFKNSEWLVQDSEYKFANGDSIKGNSFYAPASFSELKKVVQLSGDHDVFGDGTVIIKNMPGHTIGHQVLMVSLPETGNVLLSGDMYHFEQNREESVVPQFNYSIPQSKKSIAEFEEFAKQNNAKVIIQHDAKDFSEMPAVLN</sequence>
<dbReference type="Gene3D" id="3.60.15.10">
    <property type="entry name" value="Ribonuclease Z/Hydroxyacylglutathione hydrolase-like"/>
    <property type="match status" value="1"/>
</dbReference>
<accession>A3U6W1</accession>
<dbReference type="SUPFAM" id="SSF56281">
    <property type="entry name" value="Metallo-hydrolase/oxidoreductase"/>
    <property type="match status" value="1"/>
</dbReference>
<dbReference type="CDD" id="cd07729">
    <property type="entry name" value="AHL_lactonase_MBL-fold"/>
    <property type="match status" value="1"/>
</dbReference>
<dbReference type="Proteomes" id="UP000002297">
    <property type="component" value="Chromosome"/>
</dbReference>
<dbReference type="OrthoDB" id="9802248at2"/>
<evidence type="ECO:0000256" key="4">
    <source>
        <dbReference type="ARBA" id="ARBA00022801"/>
    </source>
</evidence>
<keyword evidence="4" id="KW-0378">Hydrolase</keyword>
<comment type="cofactor">
    <cofactor evidence="1">
        <name>Zn(2+)</name>
        <dbReference type="ChEBI" id="CHEBI:29105"/>
    </cofactor>
</comment>
<dbReference type="AlphaFoldDB" id="A3U6W1"/>
<dbReference type="InterPro" id="IPR036866">
    <property type="entry name" value="RibonucZ/Hydroxyglut_hydro"/>
</dbReference>
<gene>
    <name evidence="7" type="ordered locus">CA2559_04445</name>
</gene>
<dbReference type="RefSeq" id="WP_013186654.1">
    <property type="nucleotide sequence ID" value="NC_014230.1"/>
</dbReference>
<keyword evidence="5" id="KW-0862">Zinc</keyword>
<proteinExistence type="inferred from homology"/>
<dbReference type="SMART" id="SM00849">
    <property type="entry name" value="Lactamase_B"/>
    <property type="match status" value="1"/>
</dbReference>
<dbReference type="Pfam" id="PF00753">
    <property type="entry name" value="Lactamase_B"/>
    <property type="match status" value="1"/>
</dbReference>
<dbReference type="EMBL" id="CP002046">
    <property type="protein sequence ID" value="EAP87978.1"/>
    <property type="molecule type" value="Genomic_DNA"/>
</dbReference>
<evidence type="ECO:0000259" key="6">
    <source>
        <dbReference type="SMART" id="SM00849"/>
    </source>
</evidence>
<reference evidence="7 8" key="1">
    <citation type="journal article" date="2010" name="J. Bacteriol.">
        <title>The complete genome sequence of Croceibacter atlanticus HTCC2559T.</title>
        <authorList>
            <person name="Oh H.M."/>
            <person name="Kang I."/>
            <person name="Ferriera S."/>
            <person name="Giovannoni S.J."/>
            <person name="Cho J.C."/>
        </authorList>
    </citation>
    <scope>NUCLEOTIDE SEQUENCE [LARGE SCALE GENOMIC DNA]</scope>
    <source>
        <strain evidence="8">ATCC BAA-628 / HTCC2559 / KCTC 12090</strain>
    </source>
</reference>
<dbReference type="GO" id="GO:0016787">
    <property type="term" value="F:hydrolase activity"/>
    <property type="evidence" value="ECO:0007669"/>
    <property type="project" value="UniProtKB-KW"/>
</dbReference>
<dbReference type="KEGG" id="cat:CA2559_04445"/>
<dbReference type="HOGENOM" id="CLU_030571_3_2_10"/>
<protein>
    <submittedName>
        <fullName evidence="7">AttM/AiiB family protein</fullName>
    </submittedName>
</protein>
<feature type="domain" description="Metallo-beta-lactamase" evidence="6">
    <location>
        <begin position="70"/>
        <end position="274"/>
    </location>
</feature>
<organism evidence="7 8">
    <name type="scientific">Croceibacter atlanticus (strain ATCC BAA-628 / JCM 21780 / CIP 108009 / IAM 15332 / KCTC 12090 / HTCC2559)</name>
    <dbReference type="NCBI Taxonomy" id="216432"/>
    <lineage>
        <taxon>Bacteria</taxon>
        <taxon>Pseudomonadati</taxon>
        <taxon>Bacteroidota</taxon>
        <taxon>Flavobacteriia</taxon>
        <taxon>Flavobacteriales</taxon>
        <taxon>Flavobacteriaceae</taxon>
        <taxon>Croceibacter</taxon>
    </lineage>
</organism>
<evidence type="ECO:0000256" key="3">
    <source>
        <dbReference type="ARBA" id="ARBA00022723"/>
    </source>
</evidence>
<dbReference type="InterPro" id="IPR001279">
    <property type="entry name" value="Metallo-B-lactamas"/>
</dbReference>
<dbReference type="GeneID" id="89452681"/>
<evidence type="ECO:0000313" key="8">
    <source>
        <dbReference type="Proteomes" id="UP000002297"/>
    </source>
</evidence>
<name>A3U6W1_CROAH</name>
<dbReference type="GO" id="GO:0046872">
    <property type="term" value="F:metal ion binding"/>
    <property type="evidence" value="ECO:0007669"/>
    <property type="project" value="UniProtKB-KW"/>
</dbReference>
<evidence type="ECO:0000313" key="7">
    <source>
        <dbReference type="EMBL" id="EAP87978.1"/>
    </source>
</evidence>
<evidence type="ECO:0000256" key="1">
    <source>
        <dbReference type="ARBA" id="ARBA00001947"/>
    </source>
</evidence>
<evidence type="ECO:0000256" key="5">
    <source>
        <dbReference type="ARBA" id="ARBA00022833"/>
    </source>
</evidence>
<evidence type="ECO:0000256" key="2">
    <source>
        <dbReference type="ARBA" id="ARBA00007749"/>
    </source>
</evidence>
<keyword evidence="3" id="KW-0479">Metal-binding</keyword>
<dbReference type="eggNOG" id="COG0491">
    <property type="taxonomic scope" value="Bacteria"/>
</dbReference>
<comment type="similarity">
    <text evidence="2">Belongs to the metallo-beta-lactamase superfamily.</text>
</comment>
<keyword evidence="8" id="KW-1185">Reference proteome</keyword>
<dbReference type="STRING" id="216432.CA2559_04445"/>
<dbReference type="PANTHER" id="PTHR42978">
    <property type="entry name" value="QUORUM-QUENCHING LACTONASE YTNP-RELATED-RELATED"/>
    <property type="match status" value="1"/>
</dbReference>
<dbReference type="PANTHER" id="PTHR42978:SF2">
    <property type="entry name" value="102 KBASES UNSTABLE REGION: FROM 1 TO 119443"/>
    <property type="match status" value="1"/>
</dbReference>